<sequence length="273" mass="30506">MHAERSGKMVVNSSTVFSVPINSDCITKQDLELERGTSEKKTIANPSRVLTVPNNFVYGTKYFAKNPVGQENEGKHHDHSVLLTTYLFAKLNSILKVPYNNQVSTTLKSYLNIFNYCTTNLQEQVDGENVGMDSARKASTADIIFLWGITSGISAEVLKTRLQGTHDAFSEDFEVRLVDRSCAVLVFWKPSIAAELLKVINSGGEGYNALRELIEEGLRAANYDAYKRVCRLGFWETDLADLLDKILAHCPDDSKQDSSEILWSSDLINLEDL</sequence>
<keyword evidence="2" id="KW-1185">Reference proteome</keyword>
<dbReference type="Proteomes" id="UP000541444">
    <property type="component" value="Unassembled WGS sequence"/>
</dbReference>
<dbReference type="AlphaFoldDB" id="A0A7J7N5I0"/>
<proteinExistence type="predicted"/>
<gene>
    <name evidence="1" type="ORF">GIB67_012544</name>
</gene>
<reference evidence="1 2" key="1">
    <citation type="journal article" date="2020" name="IScience">
        <title>Genome Sequencing of the Endangered Kingdonia uniflora (Circaeasteraceae, Ranunculales) Reveals Potential Mechanisms of Evolutionary Specialization.</title>
        <authorList>
            <person name="Sun Y."/>
            <person name="Deng T."/>
            <person name="Zhang A."/>
            <person name="Moore M.J."/>
            <person name="Landis J.B."/>
            <person name="Lin N."/>
            <person name="Zhang H."/>
            <person name="Zhang X."/>
            <person name="Huang J."/>
            <person name="Zhang X."/>
            <person name="Sun H."/>
            <person name="Wang H."/>
        </authorList>
    </citation>
    <scope>NUCLEOTIDE SEQUENCE [LARGE SCALE GENOMIC DNA]</scope>
    <source>
        <strain evidence="1">TB1705</strain>
        <tissue evidence="1">Leaf</tissue>
    </source>
</reference>
<organism evidence="1 2">
    <name type="scientific">Kingdonia uniflora</name>
    <dbReference type="NCBI Taxonomy" id="39325"/>
    <lineage>
        <taxon>Eukaryota</taxon>
        <taxon>Viridiplantae</taxon>
        <taxon>Streptophyta</taxon>
        <taxon>Embryophyta</taxon>
        <taxon>Tracheophyta</taxon>
        <taxon>Spermatophyta</taxon>
        <taxon>Magnoliopsida</taxon>
        <taxon>Ranunculales</taxon>
        <taxon>Circaeasteraceae</taxon>
        <taxon>Kingdonia</taxon>
    </lineage>
</organism>
<accession>A0A7J7N5I0</accession>
<dbReference type="EMBL" id="JACGCM010001038">
    <property type="protein sequence ID" value="KAF6162396.1"/>
    <property type="molecule type" value="Genomic_DNA"/>
</dbReference>
<protein>
    <submittedName>
        <fullName evidence="1">Uncharacterized protein</fullName>
    </submittedName>
</protein>
<name>A0A7J7N5I0_9MAGN</name>
<dbReference type="OrthoDB" id="1432093at2759"/>
<evidence type="ECO:0000313" key="2">
    <source>
        <dbReference type="Proteomes" id="UP000541444"/>
    </source>
</evidence>
<evidence type="ECO:0000313" key="1">
    <source>
        <dbReference type="EMBL" id="KAF6162396.1"/>
    </source>
</evidence>
<comment type="caution">
    <text evidence="1">The sequence shown here is derived from an EMBL/GenBank/DDBJ whole genome shotgun (WGS) entry which is preliminary data.</text>
</comment>